<reference evidence="3 4" key="1">
    <citation type="journal article" date="2013" name="Genome Announc.">
        <title>Draft Genome Sequence of Sphingobium lactosutens Strain DS20T, Isolated from a Hexachlorocyclohexane Dumpsite.</title>
        <authorList>
            <person name="Kumar R."/>
            <person name="Dwivedi V."/>
            <person name="Negi V."/>
            <person name="Khurana J.P."/>
            <person name="Lal R."/>
        </authorList>
    </citation>
    <scope>NUCLEOTIDE SEQUENCE [LARGE SCALE GENOMIC DNA]</scope>
    <source>
        <strain evidence="3 4">DS20</strain>
    </source>
</reference>
<dbReference type="AlphaFoldDB" id="T0IPT1"/>
<dbReference type="Proteomes" id="UP000015531">
    <property type="component" value="Unassembled WGS sequence"/>
</dbReference>
<proteinExistence type="predicted"/>
<protein>
    <submittedName>
        <fullName evidence="3">Plasmid stablization protein ParB</fullName>
    </submittedName>
</protein>
<evidence type="ECO:0000256" key="1">
    <source>
        <dbReference type="SAM" id="MobiDB-lite"/>
    </source>
</evidence>
<feature type="compositionally biased region" description="Acidic residues" evidence="1">
    <location>
        <begin position="651"/>
        <end position="662"/>
    </location>
</feature>
<keyword evidence="4" id="KW-1185">Reference proteome</keyword>
<dbReference type="RefSeq" id="WP_021227728.1">
    <property type="nucleotide sequence ID" value="NZ_ATDP01000106.1"/>
</dbReference>
<feature type="region of interest" description="Disordered" evidence="1">
    <location>
        <begin position="412"/>
        <end position="443"/>
    </location>
</feature>
<dbReference type="InterPro" id="IPR050336">
    <property type="entry name" value="Chromosome_partition/occlusion"/>
</dbReference>
<feature type="region of interest" description="Disordered" evidence="1">
    <location>
        <begin position="633"/>
        <end position="717"/>
    </location>
</feature>
<comment type="caution">
    <text evidence="3">The sequence shown here is derived from an EMBL/GenBank/DDBJ whole genome shotgun (WGS) entry which is preliminary data.</text>
</comment>
<gene>
    <name evidence="3" type="ORF">RLDS_21270</name>
</gene>
<dbReference type="Pfam" id="PF02195">
    <property type="entry name" value="ParB_N"/>
    <property type="match status" value="1"/>
</dbReference>
<dbReference type="EMBL" id="ATDP01000106">
    <property type="protein sequence ID" value="EQB11664.1"/>
    <property type="molecule type" value="Genomic_DNA"/>
</dbReference>
<feature type="compositionally biased region" description="Acidic residues" evidence="1">
    <location>
        <begin position="412"/>
        <end position="435"/>
    </location>
</feature>
<feature type="compositionally biased region" description="Acidic residues" evidence="1">
    <location>
        <begin position="684"/>
        <end position="710"/>
    </location>
</feature>
<dbReference type="Gene3D" id="1.10.10.2830">
    <property type="match status" value="1"/>
</dbReference>
<accession>T0IPT1</accession>
<dbReference type="PATRIC" id="fig|1331060.3.peg.4114"/>
<dbReference type="InterPro" id="IPR003115">
    <property type="entry name" value="ParB_N"/>
</dbReference>
<feature type="domain" description="ParB-like N-terminal" evidence="2">
    <location>
        <begin position="20"/>
        <end position="121"/>
    </location>
</feature>
<dbReference type="Gene3D" id="3.90.1530.30">
    <property type="match status" value="1"/>
</dbReference>
<dbReference type="CDD" id="cd16406">
    <property type="entry name" value="ParB_N_like"/>
    <property type="match status" value="1"/>
</dbReference>
<dbReference type="SUPFAM" id="SSF110849">
    <property type="entry name" value="ParB/Sulfiredoxin"/>
    <property type="match status" value="1"/>
</dbReference>
<dbReference type="PANTHER" id="PTHR33375">
    <property type="entry name" value="CHROMOSOME-PARTITIONING PROTEIN PARB-RELATED"/>
    <property type="match status" value="1"/>
</dbReference>
<dbReference type="OrthoDB" id="9813122at2"/>
<dbReference type="PANTHER" id="PTHR33375:SF7">
    <property type="entry name" value="CHROMOSOME 2-PARTITIONING PROTEIN PARB-RELATED"/>
    <property type="match status" value="1"/>
</dbReference>
<dbReference type="eggNOG" id="COG1475">
    <property type="taxonomic scope" value="Bacteria"/>
</dbReference>
<organism evidence="3 4">
    <name type="scientific">Sphingobium lactosutens DS20</name>
    <dbReference type="NCBI Taxonomy" id="1331060"/>
    <lineage>
        <taxon>Bacteria</taxon>
        <taxon>Pseudomonadati</taxon>
        <taxon>Pseudomonadota</taxon>
        <taxon>Alphaproteobacteria</taxon>
        <taxon>Sphingomonadales</taxon>
        <taxon>Sphingomonadaceae</taxon>
        <taxon>Sphingobium</taxon>
    </lineage>
</organism>
<dbReference type="GO" id="GO:0005694">
    <property type="term" value="C:chromosome"/>
    <property type="evidence" value="ECO:0007669"/>
    <property type="project" value="TreeGrafter"/>
</dbReference>
<dbReference type="SUPFAM" id="SSF109709">
    <property type="entry name" value="KorB DNA-binding domain-like"/>
    <property type="match status" value="1"/>
</dbReference>
<evidence type="ECO:0000259" key="2">
    <source>
        <dbReference type="SMART" id="SM00470"/>
    </source>
</evidence>
<dbReference type="SMART" id="SM00470">
    <property type="entry name" value="ParB"/>
    <property type="match status" value="1"/>
</dbReference>
<dbReference type="InterPro" id="IPR036086">
    <property type="entry name" value="ParB/Sulfiredoxin_sf"/>
</dbReference>
<evidence type="ECO:0000313" key="3">
    <source>
        <dbReference type="EMBL" id="EQB11664.1"/>
    </source>
</evidence>
<evidence type="ECO:0000313" key="4">
    <source>
        <dbReference type="Proteomes" id="UP000015531"/>
    </source>
</evidence>
<dbReference type="GO" id="GO:0007059">
    <property type="term" value="P:chromosome segregation"/>
    <property type="evidence" value="ECO:0007669"/>
    <property type="project" value="TreeGrafter"/>
</dbReference>
<name>T0IPT1_9SPHN</name>
<sequence>MTKTVQIETTAAEPVSGIEIFVPLNKLKKSPKNARKVPHGEAAIEALAASIAHKGLIQNLVIEPEMKGDKPTGAYFVTAGEGRRLAYLLRAKRKQIRRNHPVRCRLDTENDPSEISLDENVTRTPMHPADQFERFRELADGKGWGAEEIGARFGVSGSVVKQRLRLGAVSPKLLQVYREDGLTLDQLMAFAITEDHARQEQVFENLHHNREPWIIRRDMTANNVPADDRRAVFVGAVAYIEAGGNIIRDLFSEDRGGFFEDVGLLDMLAVEKLREIADGVQTEGWKWVEAHIDYPHAHGMRRFYPQAVDLSDEDEARLDALSTEHDELAEGYSSYDEMPEDVAKKLEAVSDEIDAISAKRYAYDANLIAHGGVFVVLHHDGTVRIERGFVRPEDEALADPQPEDEAEAIGPEAVEDEQAEDGDEDVQDFEDEDEEPGKPISDSLIRDLSAHRTLALRVALGEQPSVALIALTHTLTAQLFYSYAEAGCLEIRPTVTPLGGHAAGIEDTPLAARASEAHEAWAERMPHDVADLWGFIVALDDAQRVALLAHCAARTVNALRLPWDRKPRTLQTADRLATALALDMAKDWTPTVDSYLGRVTKAHILEAVAEGVSEDAARRIADKTKQEMAEAAEQRLAGKGWLPSVLRTPEPEAEPVETEDAEGIAQPSEACPQDTPDTGAQDGEAVEVETVEQPAEADADAEAEPVDEDAAYSVAAE</sequence>